<feature type="region of interest" description="Disordered" evidence="1">
    <location>
        <begin position="1"/>
        <end position="26"/>
    </location>
</feature>
<protein>
    <submittedName>
        <fullName evidence="3">Uncharacterized protein</fullName>
    </submittedName>
</protein>
<keyword evidence="2" id="KW-0472">Membrane</keyword>
<sequence>MRGTNKVTGDHPAKKTIAPDTAPPLTQRKNSRFRAVNMLTGCPGIFAVFIFIIQFVVRKKC</sequence>
<gene>
    <name evidence="3" type="ORF">DXE50_01035</name>
</gene>
<feature type="transmembrane region" description="Helical" evidence="2">
    <location>
        <begin position="35"/>
        <end position="57"/>
    </location>
</feature>
<name>A0A9Q6Y0W2_ECOLX</name>
<proteinExistence type="predicted"/>
<organism evidence="3 4">
    <name type="scientific">Escherichia coli O145</name>
    <dbReference type="NCBI Taxonomy" id="1055538"/>
    <lineage>
        <taxon>Bacteria</taxon>
        <taxon>Pseudomonadati</taxon>
        <taxon>Pseudomonadota</taxon>
        <taxon>Gammaproteobacteria</taxon>
        <taxon>Enterobacterales</taxon>
        <taxon>Enterobacteriaceae</taxon>
        <taxon>Escherichia</taxon>
    </lineage>
</organism>
<geneLocation type="plasmid" evidence="3 4">
    <name>p1RM9154-C1</name>
</geneLocation>
<reference evidence="3 4" key="1">
    <citation type="submission" date="2018-07" db="EMBL/GenBank/DDBJ databases">
        <title>Complete Genomes of Environmental Shiga Toxin-Producing Escherichia coli O145.</title>
        <authorList>
            <person name="Carter M.Q."/>
            <person name="Pham A.C."/>
        </authorList>
    </citation>
    <scope>NUCLEOTIDE SEQUENCE [LARGE SCALE GENOMIC DNA]</scope>
    <source>
        <strain evidence="3 4">RM9154-C1</strain>
        <plasmid evidence="3 4">p1RM9154-C1</plasmid>
    </source>
</reference>
<evidence type="ECO:0000313" key="4">
    <source>
        <dbReference type="Proteomes" id="UP000516464"/>
    </source>
</evidence>
<dbReference type="EMBL" id="CP031350">
    <property type="protein sequence ID" value="QNS68508.1"/>
    <property type="molecule type" value="Genomic_DNA"/>
</dbReference>
<dbReference type="Proteomes" id="UP000516464">
    <property type="component" value="Plasmid p1RM9154-C1"/>
</dbReference>
<accession>A0A9Q6Y0W2</accession>
<evidence type="ECO:0000313" key="3">
    <source>
        <dbReference type="EMBL" id="QNS68508.1"/>
    </source>
</evidence>
<evidence type="ECO:0000256" key="2">
    <source>
        <dbReference type="SAM" id="Phobius"/>
    </source>
</evidence>
<evidence type="ECO:0000256" key="1">
    <source>
        <dbReference type="SAM" id="MobiDB-lite"/>
    </source>
</evidence>
<keyword evidence="3" id="KW-0614">Plasmid</keyword>
<keyword evidence="2" id="KW-0812">Transmembrane</keyword>
<keyword evidence="2" id="KW-1133">Transmembrane helix</keyword>
<dbReference type="AlphaFoldDB" id="A0A9Q6Y0W2"/>